<keyword evidence="6" id="KW-1185">Reference proteome</keyword>
<keyword evidence="3" id="KW-0786">Thiamine pyrophosphate</keyword>
<reference evidence="5" key="1">
    <citation type="submission" date="2022-08" db="EMBL/GenBank/DDBJ databases">
        <title>Genome analysis of Corynebacteriales strain.</title>
        <authorList>
            <person name="Lee S.D."/>
        </authorList>
    </citation>
    <scope>NUCLEOTIDE SEQUENCE</scope>
    <source>
        <strain evidence="5">D3-21</strain>
    </source>
</reference>
<dbReference type="PANTHER" id="PTHR43825">
    <property type="entry name" value="PYRUVATE DEHYDROGENASE E1 COMPONENT"/>
    <property type="match status" value="1"/>
</dbReference>
<dbReference type="Gene3D" id="3.40.50.970">
    <property type="match status" value="1"/>
</dbReference>
<dbReference type="RefSeq" id="WP_277829855.1">
    <property type="nucleotide sequence ID" value="NZ_JAAIVF010000001.1"/>
</dbReference>
<sequence>MSATTNRSNAMEDVFSDEGQASSLNMIGRALADLADRHPDVVVLSADLGSALSDLKQRHPSRYIELGIAETNTISVAAGMAASGFRPYVLAFAPFGMIKCAEQIRTDLAATMMPVTLVTRLSGLAMGYFGASHHAVEDLAIARAITNLTVMAPADNAATVALLEQSHDEPGPVLLRVSEATRPVYPAAPILQRGRFGRVRDGRDLTIIGTGAGVGCAVAAAGVLEDNGIHAAVLDAAYLKPLDDDAILAAARATGAILTVEEHNVVGGLGSAVAEVLGRHRVAIPFASVALPDEDLEVGVPADLLSHYGITPEGVAREALSLLSR</sequence>
<dbReference type="AlphaFoldDB" id="A0A9X4RHT9"/>
<dbReference type="SUPFAM" id="SSF52518">
    <property type="entry name" value="Thiamin diphosphate-binding fold (THDP-binding)"/>
    <property type="match status" value="1"/>
</dbReference>
<evidence type="ECO:0000256" key="3">
    <source>
        <dbReference type="ARBA" id="ARBA00023052"/>
    </source>
</evidence>
<dbReference type="SUPFAM" id="SSF52922">
    <property type="entry name" value="TK C-terminal domain-like"/>
    <property type="match status" value="1"/>
</dbReference>
<feature type="domain" description="Transketolase-like pyrimidine-binding" evidence="4">
    <location>
        <begin position="21"/>
        <end position="183"/>
    </location>
</feature>
<dbReference type="FunFam" id="3.40.50.970:FF:000129">
    <property type="entry name" value="Transketolase"/>
    <property type="match status" value="1"/>
</dbReference>
<evidence type="ECO:0000256" key="2">
    <source>
        <dbReference type="ARBA" id="ARBA00007131"/>
    </source>
</evidence>
<comment type="similarity">
    <text evidence="2">Belongs to the transketolase family.</text>
</comment>
<dbReference type="InterPro" id="IPR033248">
    <property type="entry name" value="Transketolase_C"/>
</dbReference>
<gene>
    <name evidence="5" type="ORF">NVS88_12930</name>
</gene>
<name>A0A9X4RHT9_9ACTN</name>
<dbReference type="PANTHER" id="PTHR43825:SF3">
    <property type="entry name" value="PYRUVATE DEHYDROGENASE E1 COMPONENT"/>
    <property type="match status" value="1"/>
</dbReference>
<organism evidence="5 6">
    <name type="scientific">Speluncibacter jeojiensis</name>
    <dbReference type="NCBI Taxonomy" id="2710754"/>
    <lineage>
        <taxon>Bacteria</taxon>
        <taxon>Bacillati</taxon>
        <taxon>Actinomycetota</taxon>
        <taxon>Actinomycetes</taxon>
        <taxon>Mycobacteriales</taxon>
        <taxon>Speluncibacteraceae</taxon>
        <taxon>Speluncibacter</taxon>
    </lineage>
</organism>
<comment type="cofactor">
    <cofactor evidence="1">
        <name>thiamine diphosphate</name>
        <dbReference type="ChEBI" id="CHEBI:58937"/>
    </cofactor>
</comment>
<dbReference type="Pfam" id="PF02779">
    <property type="entry name" value="Transket_pyr"/>
    <property type="match status" value="1"/>
</dbReference>
<dbReference type="SMART" id="SM00861">
    <property type="entry name" value="Transket_pyr"/>
    <property type="match status" value="1"/>
</dbReference>
<evidence type="ECO:0000259" key="4">
    <source>
        <dbReference type="SMART" id="SM00861"/>
    </source>
</evidence>
<evidence type="ECO:0000313" key="5">
    <source>
        <dbReference type="EMBL" id="MDG3015456.1"/>
    </source>
</evidence>
<dbReference type="Pfam" id="PF02780">
    <property type="entry name" value="Transketolase_C"/>
    <property type="match status" value="1"/>
</dbReference>
<protein>
    <submittedName>
        <fullName evidence="5">Transketolase</fullName>
    </submittedName>
</protein>
<accession>A0A9X4RHT9</accession>
<dbReference type="CDD" id="cd07033">
    <property type="entry name" value="TPP_PYR_DXS_TK_like"/>
    <property type="match status" value="1"/>
</dbReference>
<evidence type="ECO:0000313" key="6">
    <source>
        <dbReference type="Proteomes" id="UP001152755"/>
    </source>
</evidence>
<evidence type="ECO:0000256" key="1">
    <source>
        <dbReference type="ARBA" id="ARBA00001964"/>
    </source>
</evidence>
<dbReference type="EMBL" id="JANRHA010000008">
    <property type="protein sequence ID" value="MDG3015456.1"/>
    <property type="molecule type" value="Genomic_DNA"/>
</dbReference>
<comment type="caution">
    <text evidence="5">The sequence shown here is derived from an EMBL/GenBank/DDBJ whole genome shotgun (WGS) entry which is preliminary data.</text>
</comment>
<proteinExistence type="inferred from homology"/>
<dbReference type="InterPro" id="IPR029061">
    <property type="entry name" value="THDP-binding"/>
</dbReference>
<dbReference type="InterPro" id="IPR051157">
    <property type="entry name" value="PDH/Transketolase"/>
</dbReference>
<dbReference type="Gene3D" id="3.40.50.920">
    <property type="match status" value="1"/>
</dbReference>
<dbReference type="Proteomes" id="UP001152755">
    <property type="component" value="Unassembled WGS sequence"/>
</dbReference>
<dbReference type="InterPro" id="IPR005475">
    <property type="entry name" value="Transketolase-like_Pyr-bd"/>
</dbReference>
<dbReference type="InterPro" id="IPR009014">
    <property type="entry name" value="Transketo_C/PFOR_II"/>
</dbReference>
<dbReference type="GO" id="GO:0000287">
    <property type="term" value="F:magnesium ion binding"/>
    <property type="evidence" value="ECO:0007669"/>
    <property type="project" value="UniProtKB-ARBA"/>
</dbReference>